<gene>
    <name evidence="1" type="ORF">K503DRAFT_771863</name>
</gene>
<accession>A0A1B7MWT6</accession>
<sequence length="76" mass="8192">MGVTCAHPVGCGKWHDRGVQPLLQLTHANPAPSAALSLDCSPICPLICTFQEYDTDAANLLMTDTWNKTVCNGKIH</sequence>
<dbReference type="AlphaFoldDB" id="A0A1B7MWT6"/>
<name>A0A1B7MWT6_9AGAM</name>
<dbReference type="EMBL" id="KV448374">
    <property type="protein sequence ID" value="OAX37070.1"/>
    <property type="molecule type" value="Genomic_DNA"/>
</dbReference>
<dbReference type="Proteomes" id="UP000092154">
    <property type="component" value="Unassembled WGS sequence"/>
</dbReference>
<evidence type="ECO:0000313" key="1">
    <source>
        <dbReference type="EMBL" id="OAX37070.1"/>
    </source>
</evidence>
<organism evidence="1 2">
    <name type="scientific">Rhizopogon vinicolor AM-OR11-026</name>
    <dbReference type="NCBI Taxonomy" id="1314800"/>
    <lineage>
        <taxon>Eukaryota</taxon>
        <taxon>Fungi</taxon>
        <taxon>Dikarya</taxon>
        <taxon>Basidiomycota</taxon>
        <taxon>Agaricomycotina</taxon>
        <taxon>Agaricomycetes</taxon>
        <taxon>Agaricomycetidae</taxon>
        <taxon>Boletales</taxon>
        <taxon>Suillineae</taxon>
        <taxon>Rhizopogonaceae</taxon>
        <taxon>Rhizopogon</taxon>
    </lineage>
</organism>
<dbReference type="InParanoid" id="A0A1B7MWT6"/>
<keyword evidence="2" id="KW-1185">Reference proteome</keyword>
<proteinExistence type="predicted"/>
<evidence type="ECO:0000313" key="2">
    <source>
        <dbReference type="Proteomes" id="UP000092154"/>
    </source>
</evidence>
<protein>
    <submittedName>
        <fullName evidence="1">Uncharacterized protein</fullName>
    </submittedName>
</protein>
<reference evidence="1 2" key="1">
    <citation type="submission" date="2016-06" db="EMBL/GenBank/DDBJ databases">
        <title>Comparative genomics of the ectomycorrhizal sister species Rhizopogon vinicolor and Rhizopogon vesiculosus (Basidiomycota: Boletales) reveals a divergence of the mating type B locus.</title>
        <authorList>
            <consortium name="DOE Joint Genome Institute"/>
            <person name="Mujic A.B."/>
            <person name="Kuo A."/>
            <person name="Tritt A."/>
            <person name="Lipzen A."/>
            <person name="Chen C."/>
            <person name="Johnson J."/>
            <person name="Sharma A."/>
            <person name="Barry K."/>
            <person name="Grigoriev I.V."/>
            <person name="Spatafora J.W."/>
        </authorList>
    </citation>
    <scope>NUCLEOTIDE SEQUENCE [LARGE SCALE GENOMIC DNA]</scope>
    <source>
        <strain evidence="1 2">AM-OR11-026</strain>
    </source>
</reference>